<dbReference type="PROSITE" id="PS50893">
    <property type="entry name" value="ABC_TRANSPORTER_2"/>
    <property type="match status" value="1"/>
</dbReference>
<dbReference type="AlphaFoldDB" id="A0A133ZZ78"/>
<dbReference type="CDD" id="cd03220">
    <property type="entry name" value="ABC_KpsT_Wzt"/>
    <property type="match status" value="1"/>
</dbReference>
<comment type="similarity">
    <text evidence="1">Belongs to the ABC transporter superfamily.</text>
</comment>
<dbReference type="GO" id="GO:0016887">
    <property type="term" value="F:ATP hydrolysis activity"/>
    <property type="evidence" value="ECO:0007669"/>
    <property type="project" value="InterPro"/>
</dbReference>
<dbReference type="GO" id="GO:0016020">
    <property type="term" value="C:membrane"/>
    <property type="evidence" value="ECO:0007669"/>
    <property type="project" value="InterPro"/>
</dbReference>
<dbReference type="GO" id="GO:0140359">
    <property type="term" value="F:ABC-type transporter activity"/>
    <property type="evidence" value="ECO:0007669"/>
    <property type="project" value="InterPro"/>
</dbReference>
<reference evidence="8" key="2">
    <citation type="submission" date="2016-01" db="EMBL/GenBank/DDBJ databases">
        <authorList>
            <person name="Mitreva M."/>
            <person name="Pepin K.H."/>
            <person name="Mihindukulasuriya K.A."/>
            <person name="Fulton R."/>
            <person name="Fronick C."/>
            <person name="O'Laughlin M."/>
            <person name="Miner T."/>
            <person name="Herter B."/>
            <person name="Rosa B.A."/>
            <person name="Cordes M."/>
            <person name="Tomlinson C."/>
            <person name="Wollam A."/>
            <person name="Palsikar V.B."/>
            <person name="Mardis E.R."/>
            <person name="Wilson R.K."/>
        </authorList>
    </citation>
    <scope>NUCLEOTIDE SEQUENCE [LARGE SCALE GENOMIC DNA]</scope>
    <source>
        <strain evidence="8">KA00185</strain>
    </source>
</reference>
<name>A0A133ZZ78_9FUSO</name>
<evidence type="ECO:0000313" key="9">
    <source>
        <dbReference type="Proteomes" id="UP000321397"/>
    </source>
</evidence>
<keyword evidence="2" id="KW-0813">Transport</keyword>
<keyword evidence="4 7" id="KW-0067">ATP-binding</keyword>
<dbReference type="InterPro" id="IPR027417">
    <property type="entry name" value="P-loop_NTPase"/>
</dbReference>
<reference evidence="7" key="1">
    <citation type="submission" date="2016-01" db="EMBL/GenBank/DDBJ databases">
        <authorList>
            <person name="Oliw E.H."/>
        </authorList>
    </citation>
    <scope>NUCLEOTIDE SEQUENCE [LARGE SCALE GENOMIC DNA]</scope>
    <source>
        <strain evidence="7">KA00185</strain>
    </source>
</reference>
<dbReference type="EMBL" id="LSDD01000150">
    <property type="protein sequence ID" value="KXB60752.1"/>
    <property type="molecule type" value="Genomic_DNA"/>
</dbReference>
<evidence type="ECO:0000256" key="2">
    <source>
        <dbReference type="ARBA" id="ARBA00022448"/>
    </source>
</evidence>
<dbReference type="InterPro" id="IPR003439">
    <property type="entry name" value="ABC_transporter-like_ATP-bd"/>
</dbReference>
<dbReference type="PANTHER" id="PTHR46743:SF2">
    <property type="entry name" value="TEICHOIC ACIDS EXPORT ATP-BINDING PROTEIN TAGH"/>
    <property type="match status" value="1"/>
</dbReference>
<dbReference type="InterPro" id="IPR015860">
    <property type="entry name" value="ABC_transpr_TagH-like"/>
</dbReference>
<dbReference type="InterPro" id="IPR050683">
    <property type="entry name" value="Bact_Polysacc_Export_ATP-bd"/>
</dbReference>
<dbReference type="EMBL" id="AP019834">
    <property type="protein sequence ID" value="BBM46665.1"/>
    <property type="molecule type" value="Genomic_DNA"/>
</dbReference>
<dbReference type="Gene3D" id="3.40.50.300">
    <property type="entry name" value="P-loop containing nucleotide triphosphate hydrolases"/>
    <property type="match status" value="1"/>
</dbReference>
<dbReference type="Proteomes" id="UP000070483">
    <property type="component" value="Unassembled WGS sequence"/>
</dbReference>
<proteinExistence type="inferred from homology"/>
<evidence type="ECO:0000313" key="8">
    <source>
        <dbReference type="Proteomes" id="UP000070483"/>
    </source>
</evidence>
<accession>A0A133ZZ78</accession>
<evidence type="ECO:0000259" key="5">
    <source>
        <dbReference type="PROSITE" id="PS50893"/>
    </source>
</evidence>
<evidence type="ECO:0000256" key="4">
    <source>
        <dbReference type="ARBA" id="ARBA00022840"/>
    </source>
</evidence>
<feature type="domain" description="ABC transporter" evidence="5">
    <location>
        <begin position="5"/>
        <end position="242"/>
    </location>
</feature>
<gene>
    <name evidence="7" type="ORF">HMPREF3180_02012</name>
    <name evidence="6" type="ORF">JMUB3933_0140</name>
</gene>
<sequence length="242" mass="27320">MEEIVRIKNVSMRFNMSSEIIHSFKEYIIKLLKRQLFFKEFWALKNVSFSLKKGEILGIVGFNGSGKSTILKVVAGVLEPTTGSIEVIGKVAPLIELGAGFDPDLTARENIFLNGAVLGYNKKFMEEKFDEIVEFSELGEFLDTPLKNFSSGMYARLGFAIATVVRPDILIADEILAVGDFHFQKKCERKIKEMMEQGTSILFVSHSIEQIEELCNRVVWLEKGKLKMVGDTEKVCEAYKNS</sequence>
<evidence type="ECO:0000313" key="6">
    <source>
        <dbReference type="EMBL" id="BBM46665.1"/>
    </source>
</evidence>
<dbReference type="STRING" id="157687.HMPREF3180_02012"/>
<dbReference type="GO" id="GO:0005524">
    <property type="term" value="F:ATP binding"/>
    <property type="evidence" value="ECO:0007669"/>
    <property type="project" value="UniProtKB-KW"/>
</dbReference>
<evidence type="ECO:0000256" key="3">
    <source>
        <dbReference type="ARBA" id="ARBA00022741"/>
    </source>
</evidence>
<evidence type="ECO:0000313" key="7">
    <source>
        <dbReference type="EMBL" id="KXB60752.1"/>
    </source>
</evidence>
<dbReference type="RefSeq" id="WP_060918532.1">
    <property type="nucleotide sequence ID" value="NZ_AP019834.1"/>
</dbReference>
<dbReference type="Proteomes" id="UP000321397">
    <property type="component" value="Chromosome"/>
</dbReference>
<dbReference type="PANTHER" id="PTHR46743">
    <property type="entry name" value="TEICHOIC ACIDS EXPORT ATP-BINDING PROTEIN TAGH"/>
    <property type="match status" value="1"/>
</dbReference>
<dbReference type="OrthoDB" id="9778870at2"/>
<keyword evidence="8" id="KW-1185">Reference proteome</keyword>
<dbReference type="InterPro" id="IPR003593">
    <property type="entry name" value="AAA+_ATPase"/>
</dbReference>
<protein>
    <submittedName>
        <fullName evidence="6">ABC transporter</fullName>
    </submittedName>
    <submittedName>
        <fullName evidence="7">Putative O-antigen export system ATP-binding protein RfbB</fullName>
    </submittedName>
</protein>
<dbReference type="SMART" id="SM00382">
    <property type="entry name" value="AAA"/>
    <property type="match status" value="1"/>
</dbReference>
<dbReference type="Pfam" id="PF00005">
    <property type="entry name" value="ABC_tran"/>
    <property type="match status" value="1"/>
</dbReference>
<evidence type="ECO:0000256" key="1">
    <source>
        <dbReference type="ARBA" id="ARBA00005417"/>
    </source>
</evidence>
<organism evidence="7 8">
    <name type="scientific">Leptotrichia wadei</name>
    <dbReference type="NCBI Taxonomy" id="157687"/>
    <lineage>
        <taxon>Bacteria</taxon>
        <taxon>Fusobacteriati</taxon>
        <taxon>Fusobacteriota</taxon>
        <taxon>Fusobacteriia</taxon>
        <taxon>Fusobacteriales</taxon>
        <taxon>Leptotrichiaceae</taxon>
        <taxon>Leptotrichia</taxon>
    </lineage>
</organism>
<keyword evidence="3" id="KW-0547">Nucleotide-binding</keyword>
<dbReference type="SUPFAM" id="SSF52540">
    <property type="entry name" value="P-loop containing nucleoside triphosphate hydrolases"/>
    <property type="match status" value="1"/>
</dbReference>
<dbReference type="PATRIC" id="fig|157687.3.peg.2010"/>
<reference evidence="6 9" key="3">
    <citation type="submission" date="2019-07" db="EMBL/GenBank/DDBJ databases">
        <title>Complete Genome Sequence of Leptotrichia wadei Strain JMUB3933.</title>
        <authorList>
            <person name="Watanabe S."/>
            <person name="Cui L."/>
        </authorList>
    </citation>
    <scope>NUCLEOTIDE SEQUENCE [LARGE SCALE GENOMIC DNA]</scope>
    <source>
        <strain evidence="6 9">JMUB3933</strain>
    </source>
</reference>